<evidence type="ECO:0000313" key="5">
    <source>
        <dbReference type="Proteomes" id="UP000063699"/>
    </source>
</evidence>
<dbReference type="Proteomes" id="UP000063699">
    <property type="component" value="Chromosome"/>
</dbReference>
<proteinExistence type="predicted"/>
<dbReference type="EMBL" id="CP012752">
    <property type="protein sequence ID" value="ALG10472.1"/>
    <property type="molecule type" value="Genomic_DNA"/>
</dbReference>
<protein>
    <recommendedName>
        <fullName evidence="3">Methyltransferase domain-containing protein</fullName>
    </recommendedName>
</protein>
<evidence type="ECO:0000256" key="2">
    <source>
        <dbReference type="ARBA" id="ARBA00022679"/>
    </source>
</evidence>
<dbReference type="GO" id="GO:0032259">
    <property type="term" value="P:methylation"/>
    <property type="evidence" value="ECO:0007669"/>
    <property type="project" value="UniProtKB-KW"/>
</dbReference>
<dbReference type="InterPro" id="IPR041698">
    <property type="entry name" value="Methyltransf_25"/>
</dbReference>
<evidence type="ECO:0000259" key="3">
    <source>
        <dbReference type="Pfam" id="PF13649"/>
    </source>
</evidence>
<dbReference type="InterPro" id="IPR029063">
    <property type="entry name" value="SAM-dependent_MTases_sf"/>
</dbReference>
<sequence length="242" mass="26802">MTQFDELARRYDDTAELPWRKHMEMPTVLGVLGDLAEAAVLELGCGSGVYARAVRGRGAARVVAVDESEGMIAHAKARERDEQLGIEYLCGPLPGAEKGNFDLVLAVYVLPYATTVQELTALCETTFAALRPQGRFVALPIHPQWSDETDYYLRYGFQLTSDQPREDGGPVTLTIRSGDSEVSVTARYWSAATLEEVLRTAGFGSVEWRQHSVSPAAMAEYGEEYWHNYLARPHAAILDCQK</sequence>
<name>A0A0N9I3I4_9PSEU</name>
<keyword evidence="5" id="KW-1185">Reference proteome</keyword>
<feature type="domain" description="Methyltransferase" evidence="3">
    <location>
        <begin position="40"/>
        <end position="134"/>
    </location>
</feature>
<organism evidence="4 5">
    <name type="scientific">Kibdelosporangium phytohabitans</name>
    <dbReference type="NCBI Taxonomy" id="860235"/>
    <lineage>
        <taxon>Bacteria</taxon>
        <taxon>Bacillati</taxon>
        <taxon>Actinomycetota</taxon>
        <taxon>Actinomycetes</taxon>
        <taxon>Pseudonocardiales</taxon>
        <taxon>Pseudonocardiaceae</taxon>
        <taxon>Kibdelosporangium</taxon>
    </lineage>
</organism>
<keyword evidence="2" id="KW-0808">Transferase</keyword>
<dbReference type="Pfam" id="PF13649">
    <property type="entry name" value="Methyltransf_25"/>
    <property type="match status" value="1"/>
</dbReference>
<dbReference type="Gene3D" id="3.40.50.150">
    <property type="entry name" value="Vaccinia Virus protein VP39"/>
    <property type="match status" value="1"/>
</dbReference>
<dbReference type="AlphaFoldDB" id="A0A0N9I3I4"/>
<dbReference type="STRING" id="860235.AOZ06_29455"/>
<evidence type="ECO:0000313" key="4">
    <source>
        <dbReference type="EMBL" id="ALG10472.1"/>
    </source>
</evidence>
<reference evidence="4 5" key="1">
    <citation type="submission" date="2015-07" db="EMBL/GenBank/DDBJ databases">
        <title>Genome sequencing of Kibdelosporangium phytohabitans.</title>
        <authorList>
            <person name="Qin S."/>
            <person name="Xing K."/>
        </authorList>
    </citation>
    <scope>NUCLEOTIDE SEQUENCE [LARGE SCALE GENOMIC DNA]</scope>
    <source>
        <strain evidence="4 5">KLBMP1111</strain>
    </source>
</reference>
<dbReference type="SUPFAM" id="SSF53335">
    <property type="entry name" value="S-adenosyl-L-methionine-dependent methyltransferases"/>
    <property type="match status" value="1"/>
</dbReference>
<dbReference type="PANTHER" id="PTHR43861">
    <property type="entry name" value="TRANS-ACONITATE 2-METHYLTRANSFERASE-RELATED"/>
    <property type="match status" value="1"/>
</dbReference>
<dbReference type="GO" id="GO:0008168">
    <property type="term" value="F:methyltransferase activity"/>
    <property type="evidence" value="ECO:0007669"/>
    <property type="project" value="UniProtKB-KW"/>
</dbReference>
<evidence type="ECO:0000256" key="1">
    <source>
        <dbReference type="ARBA" id="ARBA00022603"/>
    </source>
</evidence>
<dbReference type="CDD" id="cd02440">
    <property type="entry name" value="AdoMet_MTases"/>
    <property type="match status" value="1"/>
</dbReference>
<keyword evidence="1" id="KW-0489">Methyltransferase</keyword>
<dbReference type="PANTHER" id="PTHR43861:SF1">
    <property type="entry name" value="TRANS-ACONITATE 2-METHYLTRANSFERASE"/>
    <property type="match status" value="1"/>
</dbReference>
<dbReference type="KEGG" id="kphy:AOZ06_29455"/>
<dbReference type="RefSeq" id="WP_054292375.1">
    <property type="nucleotide sequence ID" value="NZ_CP012752.1"/>
</dbReference>
<accession>A0A0N9I3I4</accession>
<gene>
    <name evidence="4" type="ORF">AOZ06_29455</name>
</gene>